<feature type="non-terminal residue" evidence="2">
    <location>
        <position position="71"/>
    </location>
</feature>
<accession>B1AKF3</accession>
<evidence type="ECO:0000256" key="1">
    <source>
        <dbReference type="SAM" id="MobiDB-lite"/>
    </source>
</evidence>
<protein>
    <submittedName>
        <fullName evidence="2">Trophinin</fullName>
    </submittedName>
</protein>
<organism evidence="2 3">
    <name type="scientific">Homo sapiens</name>
    <name type="common">Human</name>
    <dbReference type="NCBI Taxonomy" id="9606"/>
    <lineage>
        <taxon>Eukaryota</taxon>
        <taxon>Metazoa</taxon>
        <taxon>Chordata</taxon>
        <taxon>Craniata</taxon>
        <taxon>Vertebrata</taxon>
        <taxon>Euteleostomi</taxon>
        <taxon>Mammalia</taxon>
        <taxon>Eutheria</taxon>
        <taxon>Euarchontoglires</taxon>
        <taxon>Primates</taxon>
        <taxon>Haplorrhini</taxon>
        <taxon>Catarrhini</taxon>
        <taxon>Hominidae</taxon>
        <taxon>Homo</taxon>
    </lineage>
</organism>
<evidence type="ECO:0000313" key="2">
    <source>
        <dbReference type="Ensembl" id="ENSP00000387676.1"/>
    </source>
</evidence>
<feature type="compositionally biased region" description="Basic residues" evidence="1">
    <location>
        <begin position="21"/>
        <end position="31"/>
    </location>
</feature>
<proteinExistence type="evidence at protein level"/>
<dbReference type="Antibodypedia" id="62228">
    <property type="antibodies" value="66 antibodies from 17 providers"/>
</dbReference>
<gene>
    <name evidence="2" type="primary">TRO</name>
</gene>
<dbReference type="ChiTaRS" id="TRO">
    <property type="organism name" value="human"/>
</dbReference>
<dbReference type="OrthoDB" id="205198at2759"/>
<reference evidence="2 3" key="1">
    <citation type="journal article" date="2001" name="Nature">
        <title>Initial sequencing and analysis of the human genome.</title>
        <authorList>
            <consortium name="International Human Genome Sequencing Consortium"/>
            <person name="Lander E.S."/>
            <person name="Linton L.M."/>
            <person name="Birren B."/>
            <person name="Nusbaum C."/>
            <person name="Zody M.C."/>
            <person name="Baldwin J."/>
            <person name="Devon K."/>
            <person name="Dewar K."/>
            <person name="Doyle M."/>
            <person name="FitzHugh W."/>
            <person name="Funke R."/>
            <person name="Gage D."/>
            <person name="Harris K."/>
            <person name="Heaford A."/>
            <person name="Howland J."/>
            <person name="Kann L."/>
            <person name="Lehoczky J."/>
            <person name="LeVine R."/>
            <person name="McEwan P."/>
            <person name="McKernan K."/>
            <person name="Meldrim J."/>
            <person name="Mesirov J.P."/>
            <person name="Miranda C."/>
            <person name="Morris W."/>
            <person name="Naylor J."/>
            <person name="Raymond C."/>
            <person name="Rosetti M."/>
            <person name="Santos R."/>
            <person name="Sheridan A."/>
            <person name="Sougnez C."/>
            <person name="Stange-Thomann N."/>
            <person name="Stojanovic N."/>
            <person name="Subramanian A."/>
            <person name="Wyman D."/>
            <person name="Rogers J."/>
            <person name="Sulston J."/>
            <person name="Ainscough R."/>
            <person name="Beck S."/>
            <person name="Bentley D."/>
            <person name="Burton J."/>
            <person name="Clee C."/>
            <person name="Carter N."/>
            <person name="Coulson A."/>
            <person name="Deadman R."/>
            <person name="Deloukas P."/>
            <person name="Dunham A."/>
            <person name="Dunham I."/>
            <person name="Durbin R."/>
            <person name="French L."/>
            <person name="Grafham D."/>
            <person name="Gregory S."/>
            <person name="Hubbard T."/>
            <person name="Humphray S."/>
            <person name="Hunt A."/>
            <person name="Jones M."/>
            <person name="Lloyd C."/>
            <person name="McMurray A."/>
            <person name="Matthews L."/>
            <person name="Mercer S."/>
            <person name="Milne S."/>
            <person name="Mullikin J.C."/>
            <person name="Mungall A."/>
            <person name="Plumb R."/>
            <person name="Ross M."/>
            <person name="Shownkeen R."/>
            <person name="Sims S."/>
            <person name="Waterston R.H."/>
            <person name="Wilson R.K."/>
            <person name="Hillier L.W."/>
            <person name="McPherson J.D."/>
            <person name="Marra M.A."/>
            <person name="Mardis E.R."/>
            <person name="Fulton L.A."/>
            <person name="Chinwalla A.T."/>
            <person name="Pepin K.H."/>
            <person name="Gish W.R."/>
            <person name="Chissoe S.L."/>
            <person name="Wendl M.C."/>
            <person name="Delehaunty K.D."/>
            <person name="Miner T.L."/>
            <person name="Delehaunty A."/>
            <person name="Kramer J.B."/>
            <person name="Cook L.L."/>
            <person name="Fulton R.S."/>
            <person name="Johnson D.L."/>
            <person name="Minx P.J."/>
            <person name="Clifton S.W."/>
            <person name="Hawkins T."/>
            <person name="Branscomb E."/>
            <person name="Predki P."/>
            <person name="Richardson P."/>
            <person name="Wenning S."/>
            <person name="Slezak T."/>
            <person name="Doggett N."/>
            <person name="Cheng J.F."/>
            <person name="Olsen A."/>
            <person name="Lucas S."/>
            <person name="Elkin C."/>
            <person name="Uberbacher E."/>
            <person name="Frazier M."/>
            <person name="Gibbs R.A."/>
            <person name="Muzny D.M."/>
            <person name="Scherer S.E."/>
            <person name="Bouck J.B."/>
            <person name="Sodergren E.J."/>
            <person name="Worley K.C."/>
            <person name="Rives C.M."/>
            <person name="Gorrell J.H."/>
            <person name="Metzker M.L."/>
            <person name="Naylor S.L."/>
            <person name="Kucherlapati R.S."/>
            <person name="Nelson D.L."/>
            <person name="Weinstock G.M."/>
            <person name="Sakaki Y."/>
            <person name="Fujiyama A."/>
            <person name="Hattori M."/>
            <person name="Yada T."/>
            <person name="Toyoda A."/>
            <person name="Itoh T."/>
            <person name="Kawagoe C."/>
            <person name="Watanabe H."/>
            <person name="Totoki Y."/>
            <person name="Taylor T."/>
            <person name="Weissenbach J."/>
            <person name="Heilig R."/>
            <person name="Saurin W."/>
            <person name="Artiguenave F."/>
            <person name="Brottier P."/>
            <person name="Bruls T."/>
            <person name="Pelletier E."/>
            <person name="Robert C."/>
            <person name="Wincker P."/>
            <person name="Smith D.R."/>
            <person name="Doucette-Stamm L."/>
            <person name="Rubenfield M."/>
            <person name="Weinstock K."/>
            <person name="Lee H.M."/>
            <person name="Dubois J."/>
            <person name="Rosenthal A."/>
            <person name="Platzer M."/>
            <person name="Nyakatura G."/>
            <person name="Taudien S."/>
            <person name="Rump A."/>
            <person name="Yang H."/>
            <person name="Yu J."/>
            <person name="Wang J."/>
            <person name="Huang G."/>
            <person name="Gu J."/>
            <person name="Hood L."/>
            <person name="Rowen L."/>
            <person name="Madan A."/>
            <person name="Qin S."/>
            <person name="Davis R.W."/>
            <person name="Federspiel N.A."/>
            <person name="Abola A.P."/>
            <person name="Proctor M.J."/>
            <person name="Myers R.M."/>
            <person name="Schmutz J."/>
            <person name="Dickson M."/>
            <person name="Grimwood J."/>
            <person name="Cox D.R."/>
            <person name="Olson M.V."/>
            <person name="Kaul R."/>
            <person name="Raymond C."/>
            <person name="Shimizu N."/>
            <person name="Kawasaki K."/>
            <person name="Minoshima S."/>
            <person name="Evans G.A."/>
            <person name="Athanasiou M."/>
            <person name="Schultz R."/>
            <person name="Roe B.A."/>
            <person name="Chen F."/>
            <person name="Pan H."/>
            <person name="Ramser J."/>
            <person name="Lehrach H."/>
            <person name="Reinhardt R."/>
            <person name="McCombie W.R."/>
            <person name="de la Bastide M."/>
            <person name="Dedhia N."/>
            <person name="Blocker H."/>
            <person name="Hornischer K."/>
            <person name="Nordsiek G."/>
            <person name="Agarwala R."/>
            <person name="Aravind L."/>
            <person name="Bailey J.A."/>
            <person name="Bateman A."/>
            <person name="Batzoglou S."/>
            <person name="Birney E."/>
            <person name="Bork P."/>
            <person name="Brown D.G."/>
            <person name="Burge C.B."/>
            <person name="Cerutti L."/>
            <person name="Chen H.C."/>
            <person name="Church D."/>
            <person name="Clamp M."/>
            <person name="Copley R.R."/>
            <person name="Doerks T."/>
            <person name="Eddy S.R."/>
            <person name="Eichler E.E."/>
            <person name="Furey T.S."/>
            <person name="Galagan J."/>
            <person name="Gilbert J.G."/>
            <person name="Harmon C."/>
            <person name="Hayashizaki Y."/>
            <person name="Haussler D."/>
            <person name="Hermjakob H."/>
            <person name="Hokamp K."/>
            <person name="Jang W."/>
            <person name="Johnson L.S."/>
            <person name="Jones T.A."/>
            <person name="Kasif S."/>
            <person name="Kaspryzk A."/>
            <person name="Kennedy S."/>
            <person name="Kent W.J."/>
            <person name="Kitts P."/>
            <person name="Koonin E.V."/>
            <person name="Korf I."/>
            <person name="Kulp D."/>
            <person name="Lancet D."/>
            <person name="Lowe T.M."/>
            <person name="McLysaght A."/>
            <person name="Mikkelsen T."/>
            <person name="Moran J.V."/>
            <person name="Mulder N."/>
            <person name="Pollara V.J."/>
            <person name="Ponting C.P."/>
            <person name="Schuler G."/>
            <person name="Schultz J."/>
            <person name="Slater G."/>
            <person name="Smit A.F."/>
            <person name="Stupka E."/>
            <person name="Szustakowski J."/>
            <person name="Thierry-Mieg D."/>
            <person name="Thierry-Mieg J."/>
            <person name="Wagner L."/>
            <person name="Wallis J."/>
            <person name="Wheeler R."/>
            <person name="Williams A."/>
            <person name="Wolf Y.I."/>
            <person name="Wolfe K.H."/>
            <person name="Yang S.P."/>
            <person name="Yeh R.F."/>
            <person name="Collins F."/>
            <person name="Guyer M.S."/>
            <person name="Peterson J."/>
            <person name="Felsenfeld A."/>
            <person name="Wetterstrand K.A."/>
            <person name="Patrinos A."/>
            <person name="Morgan M.J."/>
            <person name="de Jong P."/>
            <person name="Catanese J.J."/>
            <person name="Osoegawa K."/>
            <person name="Shizuya H."/>
            <person name="Choi S."/>
            <person name="Chen Y.J."/>
        </authorList>
    </citation>
    <scope>NUCLEOTIDE SEQUENCE [LARGE SCALE GENOMIC DNA]</scope>
</reference>
<dbReference type="UCSC" id="uc064zmy.1">
    <property type="organism name" value="human"/>
</dbReference>
<dbReference type="GeneTree" id="ENSGT00940000162763"/>
<dbReference type="Ensembl" id="ENST00000452830.5">
    <property type="protein sequence ID" value="ENSP00000387676.1"/>
    <property type="gene ID" value="ENSG00000067445.22"/>
</dbReference>
<evidence type="ECO:0000313" key="3">
    <source>
        <dbReference type="Proteomes" id="UP000005640"/>
    </source>
</evidence>
<dbReference type="ProteomicsDB" id="3056"/>
<evidence type="ECO:0007829" key="5">
    <source>
        <dbReference type="ProteomicsDB" id="B1AKF3"/>
    </source>
</evidence>
<dbReference type="SMR" id="B1AKF3"/>
<reference evidence="2 3" key="2">
    <citation type="journal article" date="2004" name="Nature">
        <title>Finishing the euchromatic sequence of the human genome.</title>
        <authorList>
            <consortium name="International Human Genome Sequencing Consortium"/>
        </authorList>
    </citation>
    <scope>NUCLEOTIDE SEQUENCE [LARGE SCALE GENOMIC DNA]</scope>
</reference>
<keyword evidence="4 5" id="KW-1267">Proteomics identification</keyword>
<feature type="region of interest" description="Disordered" evidence="1">
    <location>
        <begin position="1"/>
        <end position="31"/>
    </location>
</feature>
<evidence type="ECO:0007829" key="4">
    <source>
        <dbReference type="PeptideAtlas" id="B1AKF3"/>
    </source>
</evidence>
<dbReference type="OpenTargets" id="ENSG00000067445"/>
<reference evidence="2" key="4">
    <citation type="submission" date="2025-08" db="UniProtKB">
        <authorList>
            <consortium name="Ensembl"/>
        </authorList>
    </citation>
    <scope>IDENTIFICATION</scope>
</reference>
<keyword evidence="3" id="KW-1185">Reference proteome</keyword>
<dbReference type="VEuPathDB" id="HostDB:ENSG00000067445"/>
<dbReference type="HGNC" id="HGNC:12326">
    <property type="gene designation" value="TRO"/>
</dbReference>
<dbReference type="EMBL" id="AL049732">
    <property type="status" value="NOT_ANNOTATED_CDS"/>
    <property type="molecule type" value="Genomic_DNA"/>
</dbReference>
<reference evidence="2" key="5">
    <citation type="submission" date="2025-09" db="UniProtKB">
        <authorList>
            <consortium name="Ensembl"/>
        </authorList>
    </citation>
    <scope>IDENTIFICATION</scope>
</reference>
<dbReference type="AlphaFoldDB" id="B1AKF3"/>
<sequence length="71" mass="7562">MHTLLAATKDSLAMDPPVVNRPKKSKTKKAPIKTITKAAPAAPPVPAANEIATNKPKITWQALNLPVITQI</sequence>
<dbReference type="HOGENOM" id="CLU_2873546_0_0_1"/>
<reference evidence="2 3" key="3">
    <citation type="journal article" date="2005" name="Nature">
        <title>The DNA sequence of the human X chromosome.</title>
        <authorList>
            <person name="Ross M.T."/>
            <person name="Grafham D.V."/>
            <person name="Coffey A.J."/>
            <person name="Scherer S."/>
            <person name="McLay K."/>
            <person name="Muzny D."/>
            <person name="Platzer M."/>
            <person name="Howell G.R."/>
            <person name="Burrows C."/>
            <person name="Bird C.P."/>
            <person name="Frankish A."/>
            <person name="Lovell F.L."/>
            <person name="Howe K.L."/>
            <person name="Ashurst J.L."/>
            <person name="Fulton R.S."/>
            <person name="Sudbrak R."/>
            <person name="Wen G."/>
            <person name="Jones M.C."/>
            <person name="Hurles M.E."/>
            <person name="Andrews T.D."/>
            <person name="Scott C.E."/>
            <person name="Searle S."/>
            <person name="Ramser J."/>
            <person name="Whittaker A."/>
            <person name="Deadman R."/>
            <person name="Carter N.P."/>
            <person name="Hunt S.E."/>
            <person name="Chen R."/>
            <person name="Cree A."/>
            <person name="Gunaratne P."/>
            <person name="Havlak P."/>
            <person name="Hodgson A."/>
            <person name="Metzker M.L."/>
            <person name="Richards S."/>
            <person name="Scott G."/>
            <person name="Steffen D."/>
            <person name="Sodergren E."/>
            <person name="Wheeler D.A."/>
            <person name="Worley K.C."/>
            <person name="Ainscough R."/>
            <person name="Ambrose K.D."/>
            <person name="Ansari-Lari M.A."/>
            <person name="Aradhya S."/>
            <person name="Ashwell R.I."/>
            <person name="Babbage A.K."/>
            <person name="Bagguley C.L."/>
            <person name="Ballabio A."/>
            <person name="Banerjee R."/>
            <person name="Barker G.E."/>
            <person name="Barlow K.F."/>
            <person name="Barrett I.P."/>
            <person name="Bates K.N."/>
            <person name="Beare D.M."/>
            <person name="Beasley H."/>
            <person name="Beasley O."/>
            <person name="Beck A."/>
            <person name="Bethel G."/>
            <person name="Blechschmidt K."/>
            <person name="Brady N."/>
            <person name="Bray-Allen S."/>
            <person name="Bridgeman A.M."/>
            <person name="Brown A.J."/>
            <person name="Brown M.J."/>
            <person name="Bonnin D."/>
            <person name="Bruford E.A."/>
            <person name="Buhay C."/>
            <person name="Burch P."/>
            <person name="Burford D."/>
            <person name="Burgess J."/>
            <person name="Burrill W."/>
            <person name="Burton J."/>
            <person name="Bye J.M."/>
            <person name="Carder C."/>
            <person name="Carrel L."/>
            <person name="Chako J."/>
            <person name="Chapman J.C."/>
            <person name="Chavez D."/>
            <person name="Chen E."/>
            <person name="Chen G."/>
            <person name="Chen Y."/>
            <person name="Chen Z."/>
            <person name="Chinault C."/>
            <person name="Ciccodicola A."/>
            <person name="Clark S.Y."/>
            <person name="Clarke G."/>
            <person name="Clee C.M."/>
            <person name="Clegg S."/>
            <person name="Clerc-Blankenburg K."/>
            <person name="Clifford K."/>
            <person name="Cobley V."/>
            <person name="Cole C.G."/>
            <person name="Conquer J.S."/>
            <person name="Corby N."/>
            <person name="Connor R.E."/>
            <person name="David R."/>
            <person name="Davies J."/>
            <person name="Davis C."/>
            <person name="Davis J."/>
            <person name="Delgado O."/>
            <person name="Deshazo D."/>
            <person name="Dhami P."/>
            <person name="Ding Y."/>
            <person name="Dinh H."/>
            <person name="Dodsworth S."/>
            <person name="Draper H."/>
            <person name="Dugan-Rocha S."/>
            <person name="Dunham A."/>
            <person name="Dunn M."/>
            <person name="Durbin K.J."/>
            <person name="Dutta I."/>
            <person name="Eades T."/>
            <person name="Ellwood M."/>
            <person name="Emery-Cohen A."/>
            <person name="Errington H."/>
            <person name="Evans K.L."/>
            <person name="Faulkner L."/>
            <person name="Francis F."/>
            <person name="Frankland J."/>
            <person name="Fraser A.E."/>
            <person name="Galgoczy P."/>
            <person name="Gilbert J."/>
            <person name="Gill R."/>
            <person name="Glockner G."/>
            <person name="Gregory S.G."/>
            <person name="Gribble S."/>
            <person name="Griffiths C."/>
            <person name="Grocock R."/>
            <person name="Gu Y."/>
            <person name="Gwilliam R."/>
            <person name="Hamilton C."/>
            <person name="Hart E.A."/>
            <person name="Hawes A."/>
            <person name="Heath P.D."/>
            <person name="Heitmann K."/>
            <person name="Hennig S."/>
            <person name="Hernandez J."/>
            <person name="Hinzmann B."/>
            <person name="Ho S."/>
            <person name="Hoffs M."/>
            <person name="Howden P.J."/>
            <person name="Huckle E.J."/>
            <person name="Hume J."/>
            <person name="Hunt P.J."/>
            <person name="Hunt A.R."/>
            <person name="Isherwood J."/>
            <person name="Jacob L."/>
            <person name="Johnson D."/>
            <person name="Jones S."/>
            <person name="de Jong P.J."/>
            <person name="Joseph S.S."/>
            <person name="Keenan S."/>
            <person name="Kelly S."/>
            <person name="Kershaw J.K."/>
            <person name="Khan Z."/>
            <person name="Kioschis P."/>
            <person name="Klages S."/>
            <person name="Knights A.J."/>
            <person name="Kosiura A."/>
            <person name="Kovar-Smith C."/>
            <person name="Laird G.K."/>
            <person name="Langford C."/>
            <person name="Lawlor S."/>
            <person name="Leversha M."/>
            <person name="Lewis L."/>
            <person name="Liu W."/>
            <person name="Lloyd C."/>
            <person name="Lloyd D.M."/>
            <person name="Loulseged H."/>
            <person name="Loveland J.E."/>
            <person name="Lovell J.D."/>
            <person name="Lozado R."/>
            <person name="Lu J."/>
            <person name="Lyne R."/>
            <person name="Ma J."/>
            <person name="Maheshwari M."/>
            <person name="Matthews L.H."/>
            <person name="McDowall J."/>
            <person name="McLaren S."/>
            <person name="McMurray A."/>
            <person name="Meidl P."/>
            <person name="Meitinger T."/>
            <person name="Milne S."/>
            <person name="Miner G."/>
            <person name="Mistry S.L."/>
            <person name="Morgan M."/>
            <person name="Morris S."/>
            <person name="Muller I."/>
            <person name="Mullikin J.C."/>
            <person name="Nguyen N."/>
            <person name="Nordsiek G."/>
            <person name="Nyakatura G."/>
            <person name="O'Dell C.N."/>
            <person name="Okwuonu G."/>
            <person name="Palmer S."/>
            <person name="Pandian R."/>
            <person name="Parker D."/>
            <person name="Parrish J."/>
            <person name="Pasternak S."/>
            <person name="Patel D."/>
            <person name="Pearce A.V."/>
            <person name="Pearson D.M."/>
            <person name="Pelan S.E."/>
            <person name="Perez L."/>
            <person name="Porter K.M."/>
            <person name="Ramsey Y."/>
            <person name="Reichwald K."/>
            <person name="Rhodes S."/>
            <person name="Ridler K.A."/>
            <person name="Schlessinger D."/>
            <person name="Schueler M.G."/>
            <person name="Sehra H.K."/>
            <person name="Shaw-Smith C."/>
            <person name="Shen H."/>
            <person name="Sheridan E.M."/>
            <person name="Shownkeen R."/>
            <person name="Skuce C.D."/>
            <person name="Smith M.L."/>
            <person name="Sotheran E.C."/>
            <person name="Steingruber H.E."/>
            <person name="Steward C.A."/>
            <person name="Storey R."/>
            <person name="Swann R.M."/>
            <person name="Swarbreck D."/>
            <person name="Tabor P.E."/>
            <person name="Taudien S."/>
            <person name="Taylor T."/>
            <person name="Teague B."/>
            <person name="Thomas K."/>
            <person name="Thorpe A."/>
            <person name="Timms K."/>
            <person name="Tracey A."/>
            <person name="Trevanion S."/>
            <person name="Tromans A.C."/>
            <person name="d'Urso M."/>
            <person name="Verduzco D."/>
            <person name="Villasana D."/>
            <person name="Waldron L."/>
            <person name="Wall M."/>
            <person name="Wang Q."/>
            <person name="Warren J."/>
            <person name="Warry G.L."/>
            <person name="Wei X."/>
            <person name="West A."/>
            <person name="Whitehead S.L."/>
            <person name="Whiteley M.N."/>
            <person name="Wilkinson J.E."/>
            <person name="Willey D.L."/>
            <person name="Williams G."/>
            <person name="Williams L."/>
            <person name="Williamson A."/>
            <person name="Williamson H."/>
            <person name="Wilming L."/>
            <person name="Woodmansey R.L."/>
            <person name="Wray P.W."/>
            <person name="Yen J."/>
            <person name="Zhang J."/>
            <person name="Zhou J."/>
            <person name="Zoghbi H."/>
            <person name="Zorilla S."/>
            <person name="Buck D."/>
            <person name="Reinhardt R."/>
            <person name="Poustka A."/>
            <person name="Rosenthal A."/>
            <person name="Lehrach H."/>
            <person name="Meindl A."/>
            <person name="Minx P.J."/>
            <person name="Hillier L.W."/>
            <person name="Willard H.F."/>
            <person name="Wilson R.K."/>
            <person name="Waterston R.H."/>
            <person name="Rice C.M."/>
            <person name="Vaudin M."/>
            <person name="Coulson A."/>
            <person name="Nelson D.L."/>
            <person name="Weinstock G."/>
            <person name="Sulston J.E."/>
            <person name="Durbin R."/>
            <person name="Hubbard T."/>
            <person name="Gibbs R.A."/>
            <person name="Beck S."/>
            <person name="Rogers J."/>
            <person name="Bentley D.R."/>
        </authorList>
    </citation>
    <scope>NUCLEOTIDE SEQUENCE [LARGE SCALE GENOMIC DNA]</scope>
</reference>
<dbReference type="ExpressionAtlas" id="B1AKF3">
    <property type="expression patterns" value="baseline and differential"/>
</dbReference>
<dbReference type="Bgee" id="ENSG00000067445">
    <property type="expression patterns" value="Expressed in adenohypophysis and 155 other cell types or tissues"/>
</dbReference>
<dbReference type="MassIVE" id="B1AKF3"/>
<name>B1AKF3_HUMAN</name>
<dbReference type="Ensembl" id="ENST00000452830.5">
    <property type="protein sequence ID" value="ENSP00000387676.1"/>
    <property type="gene ID" value="ENSG00000067445.23"/>
</dbReference>
<dbReference type="Proteomes" id="UP000005640">
    <property type="component" value="Chromosome X"/>
</dbReference>